<evidence type="ECO:0000256" key="1">
    <source>
        <dbReference type="SAM" id="Phobius"/>
    </source>
</evidence>
<dbReference type="RefSeq" id="WP_058696036.1">
    <property type="nucleotide sequence ID" value="NZ_CP029487.1"/>
</dbReference>
<dbReference type="PROSITE" id="PS51257">
    <property type="entry name" value="PROKAR_LIPOPROTEIN"/>
    <property type="match status" value="1"/>
</dbReference>
<name>A0A4P9CAP6_EUBML</name>
<feature type="transmembrane region" description="Helical" evidence="1">
    <location>
        <begin position="12"/>
        <end position="33"/>
    </location>
</feature>
<dbReference type="Proteomes" id="UP000218387">
    <property type="component" value="Chromosome"/>
</dbReference>
<dbReference type="AlphaFoldDB" id="A0A4P9CAP6"/>
<dbReference type="KEGG" id="emt:CPZ25_014795"/>
<accession>A0A4P9CAP6</accession>
<proteinExistence type="predicted"/>
<evidence type="ECO:0008006" key="4">
    <source>
        <dbReference type="Google" id="ProtNLM"/>
    </source>
</evidence>
<evidence type="ECO:0000313" key="3">
    <source>
        <dbReference type="Proteomes" id="UP000218387"/>
    </source>
</evidence>
<keyword evidence="1" id="KW-0812">Transmembrane</keyword>
<keyword evidence="1" id="KW-1133">Transmembrane helix</keyword>
<organism evidence="2 3">
    <name type="scientific">Eubacterium maltosivorans</name>
    <dbReference type="NCBI Taxonomy" id="2041044"/>
    <lineage>
        <taxon>Bacteria</taxon>
        <taxon>Bacillati</taxon>
        <taxon>Bacillota</taxon>
        <taxon>Clostridia</taxon>
        <taxon>Eubacteriales</taxon>
        <taxon>Eubacteriaceae</taxon>
        <taxon>Eubacterium</taxon>
    </lineage>
</organism>
<protein>
    <recommendedName>
        <fullName evidence="4">TadE-like protein</fullName>
    </recommendedName>
</protein>
<keyword evidence="3" id="KW-1185">Reference proteome</keyword>
<evidence type="ECO:0000313" key="2">
    <source>
        <dbReference type="EMBL" id="QCT72543.1"/>
    </source>
</evidence>
<reference evidence="2 3" key="1">
    <citation type="submission" date="2018-05" db="EMBL/GenBank/DDBJ databases">
        <title>Genome comparison of Eubacterium sp.</title>
        <authorList>
            <person name="Feng Y."/>
            <person name="Sanchez-Andrea I."/>
            <person name="Stams A.J.M."/>
            <person name="De Vos W.M."/>
        </authorList>
    </citation>
    <scope>NUCLEOTIDE SEQUENCE [LARGE SCALE GENOMIC DNA]</scope>
    <source>
        <strain evidence="2 3">YI</strain>
    </source>
</reference>
<dbReference type="EMBL" id="CP029487">
    <property type="protein sequence ID" value="QCT72543.1"/>
    <property type="molecule type" value="Genomic_DNA"/>
</dbReference>
<gene>
    <name evidence="2" type="ORF">CPZ25_014795</name>
</gene>
<keyword evidence="1" id="KW-0472">Membrane</keyword>
<sequence>MKQRFRSSGFFVELIITIVFFAIACCIIVQLFAKAGLMSSEALDKRGAAAQCQTLCETIKGTGSLDSALKDGCYEKSGGSVRVFYDRDWKMTTRDAAVFSVTVTTEAVAQTAGSLEKMRFEALKGAAPLYTMSGAQYFKEPAEVQ</sequence>